<dbReference type="CDD" id="cd03039">
    <property type="entry name" value="GST_N_Sigma_like"/>
    <property type="match status" value="1"/>
</dbReference>
<dbReference type="InterPro" id="IPR010987">
    <property type="entry name" value="Glutathione-S-Trfase_C-like"/>
</dbReference>
<dbReference type="InterPro" id="IPR040079">
    <property type="entry name" value="Glutathione_S-Trfase"/>
</dbReference>
<feature type="domain" description="GST C-terminal" evidence="2">
    <location>
        <begin position="98"/>
        <end position="226"/>
    </location>
</feature>
<dbReference type="Proteomes" id="UP001190700">
    <property type="component" value="Unassembled WGS sequence"/>
</dbReference>
<keyword evidence="4" id="KW-1185">Reference proteome</keyword>
<dbReference type="SFLD" id="SFLDG00363">
    <property type="entry name" value="AMPS_(cytGST):_Alpha-__Mu-__Pi"/>
    <property type="match status" value="1"/>
</dbReference>
<dbReference type="SUPFAM" id="SSF52833">
    <property type="entry name" value="Thioredoxin-like"/>
    <property type="match status" value="1"/>
</dbReference>
<dbReference type="GO" id="GO:0004364">
    <property type="term" value="F:glutathione transferase activity"/>
    <property type="evidence" value="ECO:0007669"/>
    <property type="project" value="TreeGrafter"/>
</dbReference>
<dbReference type="SUPFAM" id="SSF47616">
    <property type="entry name" value="GST C-terminal domain-like"/>
    <property type="match status" value="1"/>
</dbReference>
<dbReference type="Pfam" id="PF02798">
    <property type="entry name" value="GST_N"/>
    <property type="match status" value="1"/>
</dbReference>
<gene>
    <name evidence="3" type="ORF">CYMTET_27624</name>
</gene>
<comment type="caution">
    <text evidence="3">The sequence shown here is derived from an EMBL/GenBank/DDBJ whole genome shotgun (WGS) entry which is preliminary data.</text>
</comment>
<dbReference type="AlphaFoldDB" id="A0AAE0FPC9"/>
<dbReference type="PANTHER" id="PTHR11571">
    <property type="entry name" value="GLUTATHIONE S-TRANSFERASE"/>
    <property type="match status" value="1"/>
</dbReference>
<evidence type="ECO:0000313" key="3">
    <source>
        <dbReference type="EMBL" id="KAK3263576.1"/>
    </source>
</evidence>
<evidence type="ECO:0008006" key="5">
    <source>
        <dbReference type="Google" id="ProtNLM"/>
    </source>
</evidence>
<feature type="domain" description="GST N-terminal" evidence="1">
    <location>
        <begin position="2"/>
        <end position="96"/>
    </location>
</feature>
<dbReference type="InterPro" id="IPR036249">
    <property type="entry name" value="Thioredoxin-like_sf"/>
</dbReference>
<evidence type="ECO:0000313" key="4">
    <source>
        <dbReference type="Proteomes" id="UP001190700"/>
    </source>
</evidence>
<dbReference type="SFLD" id="SFLDS00019">
    <property type="entry name" value="Glutathione_Transferase_(cytos"/>
    <property type="match status" value="1"/>
</dbReference>
<protein>
    <recommendedName>
        <fullName evidence="5">Glutathione S-transferase</fullName>
    </recommendedName>
</protein>
<dbReference type="EMBL" id="LGRX02015257">
    <property type="protein sequence ID" value="KAK3263576.1"/>
    <property type="molecule type" value="Genomic_DNA"/>
</dbReference>
<dbReference type="SFLD" id="SFLDG01205">
    <property type="entry name" value="AMPS.1"/>
    <property type="match status" value="1"/>
</dbReference>
<name>A0AAE0FPC9_9CHLO</name>
<reference evidence="3 4" key="1">
    <citation type="journal article" date="2015" name="Genome Biol. Evol.">
        <title>Comparative Genomics of a Bacterivorous Green Alga Reveals Evolutionary Causalities and Consequences of Phago-Mixotrophic Mode of Nutrition.</title>
        <authorList>
            <person name="Burns J.A."/>
            <person name="Paasch A."/>
            <person name="Narechania A."/>
            <person name="Kim E."/>
        </authorList>
    </citation>
    <scope>NUCLEOTIDE SEQUENCE [LARGE SCALE GENOMIC DNA]</scope>
    <source>
        <strain evidence="3 4">PLY_AMNH</strain>
    </source>
</reference>
<proteinExistence type="predicted"/>
<dbReference type="InterPro" id="IPR050213">
    <property type="entry name" value="GST_superfamily"/>
</dbReference>
<dbReference type="GO" id="GO:0006749">
    <property type="term" value="P:glutathione metabolic process"/>
    <property type="evidence" value="ECO:0007669"/>
    <property type="project" value="TreeGrafter"/>
</dbReference>
<dbReference type="InterPro" id="IPR004045">
    <property type="entry name" value="Glutathione_S-Trfase_N"/>
</dbReference>
<organism evidence="3 4">
    <name type="scientific">Cymbomonas tetramitiformis</name>
    <dbReference type="NCBI Taxonomy" id="36881"/>
    <lineage>
        <taxon>Eukaryota</taxon>
        <taxon>Viridiplantae</taxon>
        <taxon>Chlorophyta</taxon>
        <taxon>Pyramimonadophyceae</taxon>
        <taxon>Pyramimonadales</taxon>
        <taxon>Pyramimonadaceae</taxon>
        <taxon>Cymbomonas</taxon>
    </lineage>
</organism>
<sequence length="226" mass="24724">MPSYKLCYFDIRGLAECSRFLFAVAKQPYDDCRLSLTFGTPGDFSTIQRPEFDAAKASGELDASLGKVPYLEVDGKKIGQSKAIERYLARELGLMGSDSVEAAQVDQLTETIRDIKDAYTKAKATSGEEEKKEAIAKFFSEGLVNFVKLAEKSLPAGPGPWLVGNKVSYADISWFLFLASPKGYFDNEEGAKAAYADCPRVKAAIEATAAIPELVQYIAARKDTPF</sequence>
<dbReference type="Gene3D" id="3.40.30.10">
    <property type="entry name" value="Glutaredoxin"/>
    <property type="match status" value="1"/>
</dbReference>
<dbReference type="Gene3D" id="1.20.1050.10">
    <property type="match status" value="1"/>
</dbReference>
<dbReference type="Pfam" id="PF14497">
    <property type="entry name" value="GST_C_3"/>
    <property type="match status" value="1"/>
</dbReference>
<accession>A0AAE0FPC9</accession>
<dbReference type="PROSITE" id="PS50405">
    <property type="entry name" value="GST_CTER"/>
    <property type="match status" value="1"/>
</dbReference>
<dbReference type="CDD" id="cd03192">
    <property type="entry name" value="GST_C_Sigma_like"/>
    <property type="match status" value="1"/>
</dbReference>
<dbReference type="InterPro" id="IPR036282">
    <property type="entry name" value="Glutathione-S-Trfase_C_sf"/>
</dbReference>
<evidence type="ECO:0000259" key="2">
    <source>
        <dbReference type="PROSITE" id="PS50405"/>
    </source>
</evidence>
<dbReference type="InterPro" id="IPR004046">
    <property type="entry name" value="GST_C"/>
</dbReference>
<dbReference type="PROSITE" id="PS50404">
    <property type="entry name" value="GST_NTER"/>
    <property type="match status" value="1"/>
</dbReference>
<evidence type="ECO:0000259" key="1">
    <source>
        <dbReference type="PROSITE" id="PS50404"/>
    </source>
</evidence>
<dbReference type="PANTHER" id="PTHR11571:SF150">
    <property type="entry name" value="GLUTATHIONE S-TRANSFERASE"/>
    <property type="match status" value="1"/>
</dbReference>